<accession>A0A316DQZ2</accession>
<dbReference type="GO" id="GO:0000160">
    <property type="term" value="P:phosphorelay signal transduction system"/>
    <property type="evidence" value="ECO:0007669"/>
    <property type="project" value="InterPro"/>
</dbReference>
<evidence type="ECO:0000259" key="4">
    <source>
        <dbReference type="PROSITE" id="PS51755"/>
    </source>
</evidence>
<dbReference type="PROSITE" id="PS51755">
    <property type="entry name" value="OMPR_PHOB"/>
    <property type="match status" value="1"/>
</dbReference>
<dbReference type="Gene3D" id="1.10.10.10">
    <property type="entry name" value="Winged helix-like DNA-binding domain superfamily/Winged helix DNA-binding domain"/>
    <property type="match status" value="1"/>
</dbReference>
<dbReference type="Proteomes" id="UP000245430">
    <property type="component" value="Unassembled WGS sequence"/>
</dbReference>
<keyword evidence="3" id="KW-0812">Transmembrane</keyword>
<proteinExistence type="predicted"/>
<sequence length="312" mass="35787">MSKKCKRSVNSFKKSLNIMLFTVIMNKKIIFKASGLIIILFSIWMLIPTKKNKDLFSERVKVSLRDVGNKILLRNQDTTSLILPVIELEENKYQLSFQKPLSFEPGNLVSIIDSSFQKATLPKDYLVETIQCEEQEVAYSYQILNNVENSIIPCAGRYLPESCYTIEVQFTNIKTTSPSGQIGYYGLLFAGFVLVFLGFYKRELEPDIPENAENYATLGSFQFYPEQNKLVKQAEEISLSKKECELLEIFVANPNQIIKRDELTKKVWEDHGVFVGRSLDTYISKLRKKLEKDDSVKITNVHGVGYKLEINS</sequence>
<organism evidence="5 6">
    <name type="scientific">Xanthomarina spongicola</name>
    <dbReference type="NCBI Taxonomy" id="570520"/>
    <lineage>
        <taxon>Bacteria</taxon>
        <taxon>Pseudomonadati</taxon>
        <taxon>Bacteroidota</taxon>
        <taxon>Flavobacteriia</taxon>
        <taxon>Flavobacteriales</taxon>
        <taxon>Flavobacteriaceae</taxon>
        <taxon>Xanthomarina</taxon>
    </lineage>
</organism>
<feature type="transmembrane region" description="Helical" evidence="3">
    <location>
        <begin position="182"/>
        <end position="200"/>
    </location>
</feature>
<feature type="transmembrane region" description="Helical" evidence="3">
    <location>
        <begin position="29"/>
        <end position="47"/>
    </location>
</feature>
<gene>
    <name evidence="5" type="ORF">LX78_01238</name>
</gene>
<dbReference type="AlphaFoldDB" id="A0A316DQZ2"/>
<dbReference type="GO" id="GO:0003677">
    <property type="term" value="F:DNA binding"/>
    <property type="evidence" value="ECO:0007669"/>
    <property type="project" value="UniProtKB-UniRule"/>
</dbReference>
<evidence type="ECO:0000256" key="2">
    <source>
        <dbReference type="PROSITE-ProRule" id="PRU01091"/>
    </source>
</evidence>
<keyword evidence="1 2" id="KW-0238">DNA-binding</keyword>
<feature type="domain" description="OmpR/PhoB-type" evidence="4">
    <location>
        <begin position="213"/>
        <end position="310"/>
    </location>
</feature>
<dbReference type="SMART" id="SM00862">
    <property type="entry name" value="Trans_reg_C"/>
    <property type="match status" value="1"/>
</dbReference>
<dbReference type="InterPro" id="IPR001867">
    <property type="entry name" value="OmpR/PhoB-type_DNA-bd"/>
</dbReference>
<keyword evidence="6" id="KW-1185">Reference proteome</keyword>
<evidence type="ECO:0000256" key="1">
    <source>
        <dbReference type="ARBA" id="ARBA00023125"/>
    </source>
</evidence>
<dbReference type="InterPro" id="IPR016032">
    <property type="entry name" value="Sig_transdc_resp-reg_C-effctor"/>
</dbReference>
<keyword evidence="3" id="KW-1133">Transmembrane helix</keyword>
<reference evidence="5 6" key="1">
    <citation type="submission" date="2018-05" db="EMBL/GenBank/DDBJ databases">
        <title>Genomic Encyclopedia of Archaeal and Bacterial Type Strains, Phase II (KMG-II): from individual species to whole genera.</title>
        <authorList>
            <person name="Goeker M."/>
        </authorList>
    </citation>
    <scope>NUCLEOTIDE SEQUENCE [LARGE SCALE GENOMIC DNA]</scope>
    <source>
        <strain evidence="5 6">DSM 22637</strain>
    </source>
</reference>
<feature type="DNA-binding region" description="OmpR/PhoB-type" evidence="2">
    <location>
        <begin position="213"/>
        <end position="310"/>
    </location>
</feature>
<protein>
    <submittedName>
        <fullName evidence="5">Transcriptional regulator</fullName>
    </submittedName>
</protein>
<evidence type="ECO:0000313" key="6">
    <source>
        <dbReference type="Proteomes" id="UP000245430"/>
    </source>
</evidence>
<evidence type="ECO:0000313" key="5">
    <source>
        <dbReference type="EMBL" id="PWK19888.1"/>
    </source>
</evidence>
<name>A0A316DQZ2_9FLAO</name>
<dbReference type="InterPro" id="IPR036388">
    <property type="entry name" value="WH-like_DNA-bd_sf"/>
</dbReference>
<dbReference type="CDD" id="cd00383">
    <property type="entry name" value="trans_reg_C"/>
    <property type="match status" value="1"/>
</dbReference>
<dbReference type="EMBL" id="QGGP01000002">
    <property type="protein sequence ID" value="PWK19888.1"/>
    <property type="molecule type" value="Genomic_DNA"/>
</dbReference>
<keyword evidence="3" id="KW-0472">Membrane</keyword>
<dbReference type="Pfam" id="PF00486">
    <property type="entry name" value="Trans_reg_C"/>
    <property type="match status" value="1"/>
</dbReference>
<dbReference type="GO" id="GO:0006355">
    <property type="term" value="P:regulation of DNA-templated transcription"/>
    <property type="evidence" value="ECO:0007669"/>
    <property type="project" value="InterPro"/>
</dbReference>
<evidence type="ECO:0000256" key="3">
    <source>
        <dbReference type="SAM" id="Phobius"/>
    </source>
</evidence>
<comment type="caution">
    <text evidence="5">The sequence shown here is derived from an EMBL/GenBank/DDBJ whole genome shotgun (WGS) entry which is preliminary data.</text>
</comment>
<dbReference type="SUPFAM" id="SSF46894">
    <property type="entry name" value="C-terminal effector domain of the bipartite response regulators"/>
    <property type="match status" value="1"/>
</dbReference>